<dbReference type="GO" id="GO:0005829">
    <property type="term" value="C:cytosol"/>
    <property type="evidence" value="ECO:0007669"/>
    <property type="project" value="TreeGrafter"/>
</dbReference>
<evidence type="ECO:0000256" key="9">
    <source>
        <dbReference type="ARBA" id="ARBA00023136"/>
    </source>
</evidence>
<evidence type="ECO:0000256" key="3">
    <source>
        <dbReference type="ARBA" id="ARBA00022473"/>
    </source>
</evidence>
<dbReference type="CDD" id="cd02249">
    <property type="entry name" value="ZZ"/>
    <property type="match status" value="1"/>
</dbReference>
<dbReference type="GO" id="GO:0009926">
    <property type="term" value="P:auxin polar transport"/>
    <property type="evidence" value="ECO:0007669"/>
    <property type="project" value="TreeGrafter"/>
</dbReference>
<evidence type="ECO:0000256" key="7">
    <source>
        <dbReference type="ARBA" id="ARBA00022833"/>
    </source>
</evidence>
<dbReference type="GO" id="GO:0009506">
    <property type="term" value="C:plasmodesma"/>
    <property type="evidence" value="ECO:0007669"/>
    <property type="project" value="TreeGrafter"/>
</dbReference>
<reference evidence="15" key="2">
    <citation type="journal article" date="2024" name="Plant">
        <title>Genomic evolution and insights into agronomic trait innovations of Sesamum species.</title>
        <authorList>
            <person name="Miao H."/>
            <person name="Wang L."/>
            <person name="Qu L."/>
            <person name="Liu H."/>
            <person name="Sun Y."/>
            <person name="Le M."/>
            <person name="Wang Q."/>
            <person name="Wei S."/>
            <person name="Zheng Y."/>
            <person name="Lin W."/>
            <person name="Duan Y."/>
            <person name="Cao H."/>
            <person name="Xiong S."/>
            <person name="Wang X."/>
            <person name="Wei L."/>
            <person name="Li C."/>
            <person name="Ma Q."/>
            <person name="Ju M."/>
            <person name="Zhao R."/>
            <person name="Li G."/>
            <person name="Mu C."/>
            <person name="Tian Q."/>
            <person name="Mei H."/>
            <person name="Zhang T."/>
            <person name="Gao T."/>
            <person name="Zhang H."/>
        </authorList>
    </citation>
    <scope>NUCLEOTIDE SEQUENCE</scope>
    <source>
        <strain evidence="15">G02</strain>
    </source>
</reference>
<evidence type="ECO:0000256" key="12">
    <source>
        <dbReference type="PROSITE-ProRule" id="PRU00228"/>
    </source>
</evidence>
<comment type="caution">
    <text evidence="15">The sequence shown here is derived from an EMBL/GenBank/DDBJ whole genome shotgun (WGS) entry which is preliminary data.</text>
</comment>
<dbReference type="InterPro" id="IPR000433">
    <property type="entry name" value="Znf_ZZ"/>
</dbReference>
<feature type="compositionally biased region" description="Basic and acidic residues" evidence="13">
    <location>
        <begin position="1328"/>
        <end position="1341"/>
    </location>
</feature>
<sequence>MLRDRKVTLVEGKVLHYSNDLLQLKKAYKSGSLDLKIKADYSNAKELKSHLTSGSLVKSLLSLIGQATIAPVTADKANVKPLSKNVVRFEIVHLLFNSLVENYLVVAGYEDCQVLTINHRGEVIDRLAIELALQGAYIRRVEWVPGSQVQLMVVTNRFVKIYDLSQDNISPVHYITLPDDMIVDATLLVASHGRMFLIVLSDSGSLYRLELSMKANVGSRPLKEVIQVEGRNKPAKGSSLYFSSTHKLLCLSYQDGNTLIGRLNADVTSIEEMSAVYENDLDGKLRPAGLHRWKELLGGSGLFVCYSSLKSNGILAISLGEHEVLAQSLRHTGGSTSPLVGVTAYRPLSKDKIHCLVLHEDGSLQIYSHIPAGVDTGVNLMADKVKKLGPGILKNKAYGGVKPEFPLDFFEKAVCITQDVKFSGDAIRNNDSEGAKQALASEDGFLEGPNPAGFKRVIKLDEGMRSWYDIPFTIAESLLADEEFTISIGRTFSGSALPRIDSLEVYGRAKDEFGWKEKMDAILDMEARVLGCNSWSTGSGRKSRAAQSASVEEQVVADGLKLLSRIYLLCRPQGSSKIEVEPNNLKCTQVLETIFESDREPLLQAAAAVFCRLCALEKRSITNGVVKSTIILSSKLGMGELTAGWIIEEFTAQMRVVSKIALHRRSNLANFLETNGTDVVDGLMQVLWGILDVEQPDTQTMNNIVISSVELIYCYAECLALHGKDAGRQSVAPAVTLLKSLFSPPMRLFKLPAGTDDVMESATSVPLRADSTIAASGNNPIMVEEDTITSSVQYCCDGCSTVPILRRRWHCTVCPDFDLCEACYEVLDADRLPPPHSRDHPMTAIPIEVETFSGDGHEIHLSTDDLSESSLLPVAADINMPNSVPSIHELEPNESGEFSTSVTDPVTISASKRAVNSLLLSELLEQLKGWMDITSGVQAIPVMQLFYRLSSAIGGPFVDSTEVGSLNLEKLIKWFIDEMKVNKPFVARTRSTFGEVMILVFMFFTLMLRNWNQPGTDVTVSKSGGTTDTQDKTTIQISSSLSLSDSSAFDGREKSDFASCLYRACGFLRQQVFVNYLMDILQQLVHVFKSPSVTAETQGLNPGSGCGALLTVRRELPADYHRLLLENTFRLVYCLIRPEKHDKGGEKEKVYKISSGKELKLDGYQDVLCSYINNPHTTFVRRYARRLFLHVCGSKTHYYSVRDSWQFSSEIKKLYKHINKSGGFQSSILYERSVKIVKCLSTIAEVSAARPRNWQKYCLKHGDVLPFLMNGVFSFGEECVIQALKLLNLAFYTGKDTNHSSQKAEGADGSTSSNKFGAQNLDSKKKKKGEEGSESPTEKSYMDMEQVLSVFTDRVMIA</sequence>
<evidence type="ECO:0000256" key="8">
    <source>
        <dbReference type="ARBA" id="ARBA00022989"/>
    </source>
</evidence>
<dbReference type="SUPFAM" id="SSF101908">
    <property type="entry name" value="Putative isomerase YbhE"/>
    <property type="match status" value="1"/>
</dbReference>
<accession>A0AAW2P7Y4</accession>
<comment type="similarity">
    <text evidence="2">Belongs to the UBR4 family.</text>
</comment>
<keyword evidence="4" id="KW-0812">Transmembrane</keyword>
<protein>
    <recommendedName>
        <fullName evidence="11">Auxin transport protein BIG</fullName>
    </recommendedName>
</protein>
<dbReference type="SUPFAM" id="SSF57850">
    <property type="entry name" value="RING/U-box"/>
    <property type="match status" value="1"/>
</dbReference>
<keyword evidence="5" id="KW-0479">Metal-binding</keyword>
<keyword evidence="8" id="KW-1133">Transmembrane helix</keyword>
<evidence type="ECO:0000313" key="15">
    <source>
        <dbReference type="EMBL" id="KAL0350751.1"/>
    </source>
</evidence>
<dbReference type="FunFam" id="3.30.60.90:FF:000010">
    <property type="entry name" value="auxin transport protein BIG"/>
    <property type="match status" value="1"/>
</dbReference>
<dbReference type="PANTHER" id="PTHR21725:SF1">
    <property type="entry name" value="E3 UBIQUITIN-PROTEIN LIGASE UBR4"/>
    <property type="match status" value="1"/>
</dbReference>
<evidence type="ECO:0000256" key="11">
    <source>
        <dbReference type="ARBA" id="ARBA00070858"/>
    </source>
</evidence>
<evidence type="ECO:0000256" key="6">
    <source>
        <dbReference type="ARBA" id="ARBA00022771"/>
    </source>
</evidence>
<evidence type="ECO:0000256" key="1">
    <source>
        <dbReference type="ARBA" id="ARBA00004141"/>
    </source>
</evidence>
<gene>
    <name evidence="15" type="ORF">Sradi_4224300</name>
</gene>
<keyword evidence="9" id="KW-0472">Membrane</keyword>
<proteinExistence type="inferred from homology"/>
<dbReference type="Pfam" id="PF00569">
    <property type="entry name" value="ZZ"/>
    <property type="match status" value="1"/>
</dbReference>
<organism evidence="15">
    <name type="scientific">Sesamum radiatum</name>
    <name type="common">Black benniseed</name>
    <dbReference type="NCBI Taxonomy" id="300843"/>
    <lineage>
        <taxon>Eukaryota</taxon>
        <taxon>Viridiplantae</taxon>
        <taxon>Streptophyta</taxon>
        <taxon>Embryophyta</taxon>
        <taxon>Tracheophyta</taxon>
        <taxon>Spermatophyta</taxon>
        <taxon>Magnoliopsida</taxon>
        <taxon>eudicotyledons</taxon>
        <taxon>Gunneridae</taxon>
        <taxon>Pentapetalae</taxon>
        <taxon>asterids</taxon>
        <taxon>lamiids</taxon>
        <taxon>Lamiales</taxon>
        <taxon>Pedaliaceae</taxon>
        <taxon>Sesamum</taxon>
    </lineage>
</organism>
<dbReference type="PROSITE" id="PS01357">
    <property type="entry name" value="ZF_ZZ_1"/>
    <property type="match status" value="1"/>
</dbReference>
<evidence type="ECO:0000256" key="10">
    <source>
        <dbReference type="ARBA" id="ARBA00023294"/>
    </source>
</evidence>
<dbReference type="InterPro" id="IPR045189">
    <property type="entry name" value="UBR4-like"/>
</dbReference>
<comment type="subcellular location">
    <subcellularLocation>
        <location evidence="1">Membrane</location>
        <topology evidence="1">Multi-pass membrane protein</topology>
    </subcellularLocation>
</comment>
<dbReference type="PANTHER" id="PTHR21725">
    <property type="entry name" value="E3 UBIQUITIN-PROTEIN LIGASE UBR4"/>
    <property type="match status" value="1"/>
</dbReference>
<keyword evidence="7" id="KW-0862">Zinc</keyword>
<dbReference type="GO" id="GO:0008270">
    <property type="term" value="F:zinc ion binding"/>
    <property type="evidence" value="ECO:0007669"/>
    <property type="project" value="UniProtKB-KW"/>
</dbReference>
<dbReference type="SMART" id="SM00291">
    <property type="entry name" value="ZnF_ZZ"/>
    <property type="match status" value="1"/>
</dbReference>
<dbReference type="GO" id="GO:0009734">
    <property type="term" value="P:auxin-activated signaling pathway"/>
    <property type="evidence" value="ECO:0007669"/>
    <property type="project" value="UniProtKB-KW"/>
</dbReference>
<evidence type="ECO:0000256" key="4">
    <source>
        <dbReference type="ARBA" id="ARBA00022692"/>
    </source>
</evidence>
<evidence type="ECO:0000256" key="13">
    <source>
        <dbReference type="SAM" id="MobiDB-lite"/>
    </source>
</evidence>
<feature type="domain" description="ZZ-type" evidence="14">
    <location>
        <begin position="791"/>
        <end position="850"/>
    </location>
</feature>
<dbReference type="InterPro" id="IPR043145">
    <property type="entry name" value="Znf_ZZ_sf"/>
</dbReference>
<evidence type="ECO:0000259" key="14">
    <source>
        <dbReference type="PROSITE" id="PS50135"/>
    </source>
</evidence>
<dbReference type="PROSITE" id="PS50135">
    <property type="entry name" value="ZF_ZZ_2"/>
    <property type="match status" value="1"/>
</dbReference>
<keyword evidence="6 12" id="KW-0863">Zinc-finger</keyword>
<evidence type="ECO:0000256" key="2">
    <source>
        <dbReference type="ARBA" id="ARBA00009970"/>
    </source>
</evidence>
<feature type="region of interest" description="Disordered" evidence="13">
    <location>
        <begin position="1298"/>
        <end position="1341"/>
    </location>
</feature>
<keyword evidence="3" id="KW-0217">Developmental protein</keyword>
<keyword evidence="10" id="KW-0927">Auxin signaling pathway</keyword>
<reference evidence="15" key="1">
    <citation type="submission" date="2020-06" db="EMBL/GenBank/DDBJ databases">
        <authorList>
            <person name="Li T."/>
            <person name="Hu X."/>
            <person name="Zhang T."/>
            <person name="Song X."/>
            <person name="Zhang H."/>
            <person name="Dai N."/>
            <person name="Sheng W."/>
            <person name="Hou X."/>
            <person name="Wei L."/>
        </authorList>
    </citation>
    <scope>NUCLEOTIDE SEQUENCE</scope>
    <source>
        <strain evidence="15">G02</strain>
        <tissue evidence="15">Leaf</tissue>
    </source>
</reference>
<feature type="compositionally biased region" description="Polar residues" evidence="13">
    <location>
        <begin position="1299"/>
        <end position="1321"/>
    </location>
</feature>
<evidence type="ECO:0000256" key="5">
    <source>
        <dbReference type="ARBA" id="ARBA00022723"/>
    </source>
</evidence>
<dbReference type="Gene3D" id="3.30.60.90">
    <property type="match status" value="1"/>
</dbReference>
<dbReference type="EMBL" id="JACGWJ010000018">
    <property type="protein sequence ID" value="KAL0350751.1"/>
    <property type="molecule type" value="Genomic_DNA"/>
</dbReference>
<name>A0AAW2P7Y4_SESRA</name>
<dbReference type="GO" id="GO:0016020">
    <property type="term" value="C:membrane"/>
    <property type="evidence" value="ECO:0007669"/>
    <property type="project" value="UniProtKB-SubCell"/>
</dbReference>